<evidence type="ECO:0008006" key="3">
    <source>
        <dbReference type="Google" id="ProtNLM"/>
    </source>
</evidence>
<keyword evidence="2" id="KW-1185">Reference proteome</keyword>
<organism evidence="1 2">
    <name type="scientific">Sphingomonas oligophenolica</name>
    <dbReference type="NCBI Taxonomy" id="301154"/>
    <lineage>
        <taxon>Bacteria</taxon>
        <taxon>Pseudomonadati</taxon>
        <taxon>Pseudomonadota</taxon>
        <taxon>Alphaproteobacteria</taxon>
        <taxon>Sphingomonadales</taxon>
        <taxon>Sphingomonadaceae</taxon>
        <taxon>Sphingomonas</taxon>
    </lineage>
</organism>
<dbReference type="EMBL" id="JBDIME010000037">
    <property type="protein sequence ID" value="MEN2793009.1"/>
    <property type="molecule type" value="Genomic_DNA"/>
</dbReference>
<dbReference type="Proteomes" id="UP001419910">
    <property type="component" value="Unassembled WGS sequence"/>
</dbReference>
<sequence length="296" mass="33291">MQLGIVEEITPKDPNEGLQFRKTAANVEFRRLLEDDAPDGFNFWCTHVVHHDTGEDGFQTPRHNHTFQQIRYVIKGEINIGPDDFLHEGELIYVPRGAYYGPQKRETTCTNIGMQFGFNGEHQRGPYWENARAETFARLKAKGKIEAGLYYETDPASGKVTVRDAADAAYDERHRLLKGTPLPIPAPRYRSPEIMYPDRFTYWDAAPGVELKHLGKFYDQPGPNGDITISMARLSGGDYSLRADRPQVVWAMAPGLEVGGRICPAVTTLYSPLGEENQIGGKDGLEVFVFEFPRLG</sequence>
<reference evidence="1 2" key="1">
    <citation type="submission" date="2024-05" db="EMBL/GenBank/DDBJ databases">
        <authorList>
            <person name="Liu Q."/>
            <person name="Xin Y.-H."/>
        </authorList>
    </citation>
    <scope>NUCLEOTIDE SEQUENCE [LARGE SCALE GENOMIC DNA]</scope>
    <source>
        <strain evidence="1 2">CGMCC 1.10181</strain>
    </source>
</reference>
<name>A0ABU9YB21_9SPHN</name>
<evidence type="ECO:0000313" key="2">
    <source>
        <dbReference type="Proteomes" id="UP001419910"/>
    </source>
</evidence>
<dbReference type="Gene3D" id="2.60.120.10">
    <property type="entry name" value="Jelly Rolls"/>
    <property type="match status" value="1"/>
</dbReference>
<dbReference type="InterPro" id="IPR014710">
    <property type="entry name" value="RmlC-like_jellyroll"/>
</dbReference>
<dbReference type="InterPro" id="IPR011051">
    <property type="entry name" value="RmlC_Cupin_sf"/>
</dbReference>
<comment type="caution">
    <text evidence="1">The sequence shown here is derived from an EMBL/GenBank/DDBJ whole genome shotgun (WGS) entry which is preliminary data.</text>
</comment>
<dbReference type="CDD" id="cd02208">
    <property type="entry name" value="cupin_RmlC-like"/>
    <property type="match status" value="1"/>
</dbReference>
<proteinExistence type="predicted"/>
<dbReference type="SUPFAM" id="SSF51182">
    <property type="entry name" value="RmlC-like cupins"/>
    <property type="match status" value="1"/>
</dbReference>
<accession>A0ABU9YB21</accession>
<evidence type="ECO:0000313" key="1">
    <source>
        <dbReference type="EMBL" id="MEN2793009.1"/>
    </source>
</evidence>
<dbReference type="RefSeq" id="WP_343892339.1">
    <property type="nucleotide sequence ID" value="NZ_BAAAEH010000057.1"/>
</dbReference>
<protein>
    <recommendedName>
        <fullName evidence="3">Cupin domain-containing protein</fullName>
    </recommendedName>
</protein>
<gene>
    <name evidence="1" type="ORF">ABC974_25520</name>
</gene>